<feature type="transmembrane region" description="Helical" evidence="1">
    <location>
        <begin position="127"/>
        <end position="148"/>
    </location>
</feature>
<keyword evidence="1" id="KW-0472">Membrane</keyword>
<dbReference type="InterPro" id="IPR038279">
    <property type="entry name" value="Ndc10_dom2_sf"/>
</dbReference>
<evidence type="ECO:0000313" key="3">
    <source>
        <dbReference type="Proteomes" id="UP000077315"/>
    </source>
</evidence>
<sequence length="309" mass="35008">MSKVSFEKLYNIVKGHYLYKSSPNAPQTNVKFQLTIVFEQLGSDSNAASYSRIARRSDISTYQQMRLYSKQIEGSTRNFLFRFFRVMMSIEHKSVYWPSELKKQHIIVMYELGDDMMISCNVCFSTIIFYDLVFMFLVLLTRVLVFVLDSVILQKKYPNHYLWISEIFSTSLYQEFEAQLSGAIGESTKKFQVSDCIQVVASEIAAAISVGLETRNVLVEIFLQALFCLCNDPSQIRKCLENVLQTQSPTSSGHTAPSVPSVTSASLGPSVPSAPFALSSFTQVTNPDNNEEILPYYKMSQKILPVTDM</sequence>
<dbReference type="VEuPathDB" id="FungiDB:PHYBLDRAFT_174828"/>
<keyword evidence="1" id="KW-0812">Transmembrane</keyword>
<evidence type="ECO:0000256" key="1">
    <source>
        <dbReference type="SAM" id="Phobius"/>
    </source>
</evidence>
<accession>A0A162T7W2</accession>
<dbReference type="EMBL" id="KV441000">
    <property type="protein sequence ID" value="OAD66802.1"/>
    <property type="molecule type" value="Genomic_DNA"/>
</dbReference>
<organism evidence="2 3">
    <name type="scientific">Phycomyces blakesleeanus (strain ATCC 8743b / DSM 1359 / FGSC 10004 / NBRC 33097 / NRRL 1555)</name>
    <dbReference type="NCBI Taxonomy" id="763407"/>
    <lineage>
        <taxon>Eukaryota</taxon>
        <taxon>Fungi</taxon>
        <taxon>Fungi incertae sedis</taxon>
        <taxon>Mucoromycota</taxon>
        <taxon>Mucoromycotina</taxon>
        <taxon>Mucoromycetes</taxon>
        <taxon>Mucorales</taxon>
        <taxon>Phycomycetaceae</taxon>
        <taxon>Phycomyces</taxon>
    </lineage>
</organism>
<dbReference type="GO" id="GO:0003677">
    <property type="term" value="F:DNA binding"/>
    <property type="evidence" value="ECO:0007669"/>
    <property type="project" value="InterPro"/>
</dbReference>
<dbReference type="RefSeq" id="XP_018284842.1">
    <property type="nucleotide sequence ID" value="XM_018437353.1"/>
</dbReference>
<proteinExistence type="predicted"/>
<protein>
    <submittedName>
        <fullName evidence="2">Uncharacterized protein</fullName>
    </submittedName>
</protein>
<dbReference type="STRING" id="763407.A0A162T7W2"/>
<dbReference type="OrthoDB" id="2276543at2759"/>
<dbReference type="GeneID" id="28998259"/>
<name>A0A162T7W2_PHYB8</name>
<dbReference type="InParanoid" id="A0A162T7W2"/>
<keyword evidence="1" id="KW-1133">Transmembrane helix</keyword>
<keyword evidence="3" id="KW-1185">Reference proteome</keyword>
<gene>
    <name evidence="2" type="ORF">PHYBLDRAFT_174828</name>
</gene>
<reference evidence="3" key="1">
    <citation type="submission" date="2015-06" db="EMBL/GenBank/DDBJ databases">
        <title>Expansion of signal transduction pathways in fungi by whole-genome duplication.</title>
        <authorList>
            <consortium name="DOE Joint Genome Institute"/>
            <person name="Corrochano L.M."/>
            <person name="Kuo A."/>
            <person name="Marcet-Houben M."/>
            <person name="Polaino S."/>
            <person name="Salamov A."/>
            <person name="Villalobos J.M."/>
            <person name="Alvarez M.I."/>
            <person name="Avalos J."/>
            <person name="Benito E.P."/>
            <person name="Benoit I."/>
            <person name="Burger G."/>
            <person name="Camino L.P."/>
            <person name="Canovas D."/>
            <person name="Cerda-Olmedo E."/>
            <person name="Cheng J.-F."/>
            <person name="Dominguez A."/>
            <person name="Elias M."/>
            <person name="Eslava A.P."/>
            <person name="Glaser F."/>
            <person name="Grimwood J."/>
            <person name="Gutierrez G."/>
            <person name="Heitman J."/>
            <person name="Henrissat B."/>
            <person name="Iturriaga E.A."/>
            <person name="Lang B.F."/>
            <person name="Lavin J.L."/>
            <person name="Lee S."/>
            <person name="Li W."/>
            <person name="Lindquist E."/>
            <person name="Lopez-Garcia S."/>
            <person name="Luque E.M."/>
            <person name="Marcos A.T."/>
            <person name="Martin J."/>
            <person name="McCluskey K."/>
            <person name="Medina H.R."/>
            <person name="Miralles-Duran A."/>
            <person name="Miyazaki A."/>
            <person name="Munoz-Torres E."/>
            <person name="Oguiza J.A."/>
            <person name="Ohm R."/>
            <person name="Olmedo M."/>
            <person name="Orejas M."/>
            <person name="Ortiz-Castellanos L."/>
            <person name="Pisabarro A.G."/>
            <person name="Rodriguez-Romero J."/>
            <person name="Ruiz-Herrera J."/>
            <person name="Ruiz-Vazquez R."/>
            <person name="Sanz C."/>
            <person name="Schackwitz W."/>
            <person name="Schmutz J."/>
            <person name="Shahriari M."/>
            <person name="Shelest E."/>
            <person name="Silva-Franco F."/>
            <person name="Soanes D."/>
            <person name="Syed K."/>
            <person name="Tagua V.G."/>
            <person name="Talbot N.J."/>
            <person name="Thon M."/>
            <person name="De vries R.P."/>
            <person name="Wiebenga A."/>
            <person name="Yadav J.S."/>
            <person name="Braun E.L."/>
            <person name="Baker S."/>
            <person name="Garre V."/>
            <person name="Horwitz B."/>
            <person name="Torres-Martinez S."/>
            <person name="Idnurm A."/>
            <person name="Herrera-Estrella A."/>
            <person name="Gabaldon T."/>
            <person name="Grigoriev I.V."/>
        </authorList>
    </citation>
    <scope>NUCLEOTIDE SEQUENCE [LARGE SCALE GENOMIC DNA]</scope>
    <source>
        <strain evidence="3">NRRL 1555(-)</strain>
    </source>
</reference>
<dbReference type="Gene3D" id="1.10.443.20">
    <property type="entry name" value="Centromere DNA-binding protein complex CBF3 subunit, domain 2"/>
    <property type="match status" value="1"/>
</dbReference>
<dbReference type="Proteomes" id="UP000077315">
    <property type="component" value="Unassembled WGS sequence"/>
</dbReference>
<dbReference type="AlphaFoldDB" id="A0A162T7W2"/>
<evidence type="ECO:0000313" key="2">
    <source>
        <dbReference type="EMBL" id="OAD66802.1"/>
    </source>
</evidence>